<name>A0A1I4IUR2_9ACTN</name>
<reference evidence="5" key="1">
    <citation type="submission" date="2016-10" db="EMBL/GenBank/DDBJ databases">
        <authorList>
            <person name="Varghese N."/>
            <person name="Submissions S."/>
        </authorList>
    </citation>
    <scope>NUCLEOTIDE SEQUENCE [LARGE SCALE GENOMIC DNA]</scope>
    <source>
        <strain evidence="5">DSM 45317</strain>
    </source>
</reference>
<gene>
    <name evidence="4" type="ORF">SAMN04488085_113141</name>
</gene>
<dbReference type="InterPro" id="IPR029787">
    <property type="entry name" value="Nucleotide_cyclase"/>
</dbReference>
<dbReference type="Pfam" id="PF00989">
    <property type="entry name" value="PAS"/>
    <property type="match status" value="1"/>
</dbReference>
<dbReference type="InParanoid" id="A0A1I4IUR2"/>
<dbReference type="Gene3D" id="3.30.70.270">
    <property type="match status" value="1"/>
</dbReference>
<dbReference type="SUPFAM" id="SSF55785">
    <property type="entry name" value="PYP-like sensor domain (PAS domain)"/>
    <property type="match status" value="1"/>
</dbReference>
<dbReference type="Pfam" id="PF00990">
    <property type="entry name" value="GGDEF"/>
    <property type="match status" value="1"/>
</dbReference>
<dbReference type="PROSITE" id="PS50887">
    <property type="entry name" value="GGDEF"/>
    <property type="match status" value="1"/>
</dbReference>
<dbReference type="InterPro" id="IPR000700">
    <property type="entry name" value="PAS-assoc_C"/>
</dbReference>
<evidence type="ECO:0000259" key="2">
    <source>
        <dbReference type="PROSITE" id="PS50113"/>
    </source>
</evidence>
<dbReference type="CDD" id="cd00130">
    <property type="entry name" value="PAS"/>
    <property type="match status" value="1"/>
</dbReference>
<dbReference type="PANTHER" id="PTHR44757:SF2">
    <property type="entry name" value="BIOFILM ARCHITECTURE MAINTENANCE PROTEIN MBAA"/>
    <property type="match status" value="1"/>
</dbReference>
<dbReference type="PROSITE" id="PS50112">
    <property type="entry name" value="PAS"/>
    <property type="match status" value="1"/>
</dbReference>
<feature type="domain" description="PAS" evidence="1">
    <location>
        <begin position="31"/>
        <end position="94"/>
    </location>
</feature>
<dbReference type="Gene3D" id="3.30.450.20">
    <property type="entry name" value="PAS domain"/>
    <property type="match status" value="1"/>
</dbReference>
<dbReference type="SMART" id="SM00267">
    <property type="entry name" value="GGDEF"/>
    <property type="match status" value="1"/>
</dbReference>
<dbReference type="NCBIfam" id="TIGR00254">
    <property type="entry name" value="GGDEF"/>
    <property type="match status" value="1"/>
</dbReference>
<dbReference type="AlphaFoldDB" id="A0A1I4IUR2"/>
<organism evidence="4 5">
    <name type="scientific">Geodermatophilus ruber</name>
    <dbReference type="NCBI Taxonomy" id="504800"/>
    <lineage>
        <taxon>Bacteria</taxon>
        <taxon>Bacillati</taxon>
        <taxon>Actinomycetota</taxon>
        <taxon>Actinomycetes</taxon>
        <taxon>Geodermatophilales</taxon>
        <taxon>Geodermatophilaceae</taxon>
        <taxon>Geodermatophilus</taxon>
    </lineage>
</organism>
<dbReference type="GO" id="GO:0006355">
    <property type="term" value="P:regulation of DNA-templated transcription"/>
    <property type="evidence" value="ECO:0007669"/>
    <property type="project" value="InterPro"/>
</dbReference>
<dbReference type="SMART" id="SM00086">
    <property type="entry name" value="PAC"/>
    <property type="match status" value="1"/>
</dbReference>
<dbReference type="Proteomes" id="UP000199152">
    <property type="component" value="Unassembled WGS sequence"/>
</dbReference>
<dbReference type="InterPro" id="IPR013767">
    <property type="entry name" value="PAS_fold"/>
</dbReference>
<dbReference type="RefSeq" id="WP_245753736.1">
    <property type="nucleotide sequence ID" value="NZ_FOSW01000013.1"/>
</dbReference>
<sequence>MPIPRRPSGQDVRLISPAAALPDGLDVAALAFDAAPVALVVTTLDGQCLRVNQAMCDLVGHPADRLLGATYHTLTHPEDLHLDHEAVAVLMAGATRGPSIEKRLRHADGQLIWVRVTATLLRDAGGAPIGAVVAAEDIAEHRSRHAELSRLAMHDPLTGIRNRALLDHDIDRVLRARDRDGGVVAVFYLDVDDFKQINDVHGHDAGDLALVVLSTRMRDALREEDTVARVGGDEFVLAAHLPTAADARELCNRVEWLCSEPVALRGRTLSVRVSAGLALIDATGCTAAQALASADAAMYAAKRNRKDAAAP</sequence>
<dbReference type="InterPro" id="IPR001610">
    <property type="entry name" value="PAC"/>
</dbReference>
<evidence type="ECO:0000313" key="4">
    <source>
        <dbReference type="EMBL" id="SFL58088.1"/>
    </source>
</evidence>
<evidence type="ECO:0000313" key="5">
    <source>
        <dbReference type="Proteomes" id="UP000199152"/>
    </source>
</evidence>
<dbReference type="NCBIfam" id="TIGR00229">
    <property type="entry name" value="sensory_box"/>
    <property type="match status" value="1"/>
</dbReference>
<feature type="domain" description="GGDEF" evidence="3">
    <location>
        <begin position="182"/>
        <end position="311"/>
    </location>
</feature>
<keyword evidence="5" id="KW-1185">Reference proteome</keyword>
<dbReference type="InterPro" id="IPR052155">
    <property type="entry name" value="Biofilm_reg_signaling"/>
</dbReference>
<dbReference type="SMART" id="SM00091">
    <property type="entry name" value="PAS"/>
    <property type="match status" value="1"/>
</dbReference>
<dbReference type="InterPro" id="IPR035965">
    <property type="entry name" value="PAS-like_dom_sf"/>
</dbReference>
<dbReference type="SUPFAM" id="SSF55073">
    <property type="entry name" value="Nucleotide cyclase"/>
    <property type="match status" value="1"/>
</dbReference>
<dbReference type="STRING" id="504800.SAMN04488085_113141"/>
<dbReference type="PROSITE" id="PS50113">
    <property type="entry name" value="PAC"/>
    <property type="match status" value="1"/>
</dbReference>
<dbReference type="InterPro" id="IPR000160">
    <property type="entry name" value="GGDEF_dom"/>
</dbReference>
<accession>A0A1I4IUR2</accession>
<evidence type="ECO:0000259" key="1">
    <source>
        <dbReference type="PROSITE" id="PS50112"/>
    </source>
</evidence>
<feature type="domain" description="PAC" evidence="2">
    <location>
        <begin position="98"/>
        <end position="150"/>
    </location>
</feature>
<evidence type="ECO:0000259" key="3">
    <source>
        <dbReference type="PROSITE" id="PS50887"/>
    </source>
</evidence>
<protein>
    <submittedName>
        <fullName evidence="4">PAS domain S-box-containing protein/diguanylate cyclase (GGDEF) domain-containing protein</fullName>
    </submittedName>
</protein>
<dbReference type="EMBL" id="FOSW01000013">
    <property type="protein sequence ID" value="SFL58088.1"/>
    <property type="molecule type" value="Genomic_DNA"/>
</dbReference>
<proteinExistence type="predicted"/>
<dbReference type="InterPro" id="IPR000014">
    <property type="entry name" value="PAS"/>
</dbReference>
<dbReference type="PANTHER" id="PTHR44757">
    <property type="entry name" value="DIGUANYLATE CYCLASE DGCP"/>
    <property type="match status" value="1"/>
</dbReference>
<dbReference type="CDD" id="cd01949">
    <property type="entry name" value="GGDEF"/>
    <property type="match status" value="1"/>
</dbReference>
<dbReference type="InterPro" id="IPR043128">
    <property type="entry name" value="Rev_trsase/Diguanyl_cyclase"/>
</dbReference>